<name>A0AAD6DE26_9EURO</name>
<evidence type="ECO:0000256" key="1">
    <source>
        <dbReference type="ARBA" id="ARBA00001954"/>
    </source>
</evidence>
<dbReference type="AlphaFoldDB" id="A0AAD6DE26"/>
<evidence type="ECO:0000256" key="2">
    <source>
        <dbReference type="ARBA" id="ARBA00005896"/>
    </source>
</evidence>
<feature type="domain" description="TauD/TfdA-like" evidence="8">
    <location>
        <begin position="99"/>
        <end position="331"/>
    </location>
</feature>
<keyword evidence="4 9" id="KW-0223">Dioxygenase</keyword>
<dbReference type="GO" id="GO:0046872">
    <property type="term" value="F:metal ion binding"/>
    <property type="evidence" value="ECO:0007669"/>
    <property type="project" value="UniProtKB-KW"/>
</dbReference>
<feature type="region of interest" description="Disordered" evidence="7">
    <location>
        <begin position="1"/>
        <end position="26"/>
    </location>
</feature>
<protein>
    <submittedName>
        <fullName evidence="9">Taurine dioxygenase family protein</fullName>
    </submittedName>
</protein>
<feature type="compositionally biased region" description="Polar residues" evidence="7">
    <location>
        <begin position="1"/>
        <end position="12"/>
    </location>
</feature>
<evidence type="ECO:0000259" key="8">
    <source>
        <dbReference type="Pfam" id="PF02668"/>
    </source>
</evidence>
<gene>
    <name evidence="9" type="ORF">N7450_008881</name>
</gene>
<reference evidence="9 10" key="1">
    <citation type="journal article" date="2023" name="IMA Fungus">
        <title>Comparative genomic study of the Penicillium genus elucidates a diverse pangenome and 15 lateral gene transfer events.</title>
        <authorList>
            <person name="Petersen C."/>
            <person name="Sorensen T."/>
            <person name="Nielsen M.R."/>
            <person name="Sondergaard T.E."/>
            <person name="Sorensen J.L."/>
            <person name="Fitzpatrick D.A."/>
            <person name="Frisvad J.C."/>
            <person name="Nielsen K.L."/>
        </authorList>
    </citation>
    <scope>NUCLEOTIDE SEQUENCE [LARGE SCALE GENOMIC DNA]</scope>
    <source>
        <strain evidence="9 10">IBT 29057</strain>
    </source>
</reference>
<accession>A0AAD6DE26</accession>
<evidence type="ECO:0000313" key="10">
    <source>
        <dbReference type="Proteomes" id="UP001216150"/>
    </source>
</evidence>
<dbReference type="GO" id="GO:0016706">
    <property type="term" value="F:2-oxoglutarate-dependent dioxygenase activity"/>
    <property type="evidence" value="ECO:0007669"/>
    <property type="project" value="TreeGrafter"/>
</dbReference>
<dbReference type="Gene3D" id="3.60.130.10">
    <property type="entry name" value="Clavaminate synthase-like"/>
    <property type="match status" value="1"/>
</dbReference>
<dbReference type="Pfam" id="PF02668">
    <property type="entry name" value="TauD"/>
    <property type="match status" value="1"/>
</dbReference>
<organism evidence="9 10">
    <name type="scientific">Penicillium hetheringtonii</name>
    <dbReference type="NCBI Taxonomy" id="911720"/>
    <lineage>
        <taxon>Eukaryota</taxon>
        <taxon>Fungi</taxon>
        <taxon>Dikarya</taxon>
        <taxon>Ascomycota</taxon>
        <taxon>Pezizomycotina</taxon>
        <taxon>Eurotiomycetes</taxon>
        <taxon>Eurotiomycetidae</taxon>
        <taxon>Eurotiales</taxon>
        <taxon>Aspergillaceae</taxon>
        <taxon>Penicillium</taxon>
    </lineage>
</organism>
<keyword evidence="10" id="KW-1185">Reference proteome</keyword>
<dbReference type="InterPro" id="IPR003819">
    <property type="entry name" value="TauD/TfdA-like"/>
</dbReference>
<comment type="cofactor">
    <cofactor evidence="1">
        <name>Fe(2+)</name>
        <dbReference type="ChEBI" id="CHEBI:29033"/>
    </cofactor>
</comment>
<evidence type="ECO:0000256" key="4">
    <source>
        <dbReference type="ARBA" id="ARBA00022964"/>
    </source>
</evidence>
<dbReference type="EMBL" id="JAQJAC010000008">
    <property type="protein sequence ID" value="KAJ5574982.1"/>
    <property type="molecule type" value="Genomic_DNA"/>
</dbReference>
<evidence type="ECO:0000256" key="6">
    <source>
        <dbReference type="ARBA" id="ARBA00023004"/>
    </source>
</evidence>
<dbReference type="GO" id="GO:0005737">
    <property type="term" value="C:cytoplasm"/>
    <property type="evidence" value="ECO:0007669"/>
    <property type="project" value="TreeGrafter"/>
</dbReference>
<evidence type="ECO:0000256" key="5">
    <source>
        <dbReference type="ARBA" id="ARBA00023002"/>
    </source>
</evidence>
<comment type="caution">
    <text evidence="9">The sequence shown here is derived from an EMBL/GenBank/DDBJ whole genome shotgun (WGS) entry which is preliminary data.</text>
</comment>
<dbReference type="Proteomes" id="UP001216150">
    <property type="component" value="Unassembled WGS sequence"/>
</dbReference>
<keyword evidence="3" id="KW-0479">Metal-binding</keyword>
<evidence type="ECO:0000256" key="7">
    <source>
        <dbReference type="SAM" id="MobiDB-lite"/>
    </source>
</evidence>
<dbReference type="PANTHER" id="PTHR30468">
    <property type="entry name" value="ALPHA-KETOGLUTARATE-DEPENDENT SULFONATE DIOXYGENASE"/>
    <property type="match status" value="1"/>
</dbReference>
<sequence>MAPGIQESQASLPSRPAPASLKGTNTYPAPLKLTGALDKFSFEDTTPAIGREFHNVNIVDDLLNVANSDELIRDLAITSTDPKSTFFTIYIKADYLNNLNDDLQKKFVHRLGQLSGKPADSTLHIHPVLNNTSEFGVNDAQVSTISSVIRKRMFRHENQPNKRRYDSAQWHSDIHSGGDTLWASGYDLYDRFSPAYQKFFEGLTADYIGSGFLKAAEMDPNVVVYTEPRGSPLNTGSSLASTHPIVRTNPVTGWKSIYAVGPFPKQINELNESESDELLKKFYNTILENHDLQVRFKWRNENDIAIWDNRSAFHTATFDYEGLGERYGHRAVGIGEKPYLDPNSTSKAEALAAGSD</sequence>
<dbReference type="PANTHER" id="PTHR30468:SF10">
    <property type="entry name" value="TAUD_TFDA-LIKE DOMAIN-CONTAINING PROTEIN"/>
    <property type="match status" value="1"/>
</dbReference>
<dbReference type="InterPro" id="IPR051323">
    <property type="entry name" value="AtsK-like"/>
</dbReference>
<keyword evidence="6" id="KW-0408">Iron</keyword>
<proteinExistence type="inferred from homology"/>
<dbReference type="InterPro" id="IPR042098">
    <property type="entry name" value="TauD-like_sf"/>
</dbReference>
<keyword evidence="5" id="KW-0560">Oxidoreductase</keyword>
<comment type="similarity">
    <text evidence="2">Belongs to the TfdA dioxygenase family.</text>
</comment>
<dbReference type="SUPFAM" id="SSF51197">
    <property type="entry name" value="Clavaminate synthase-like"/>
    <property type="match status" value="1"/>
</dbReference>
<evidence type="ECO:0000256" key="3">
    <source>
        <dbReference type="ARBA" id="ARBA00022723"/>
    </source>
</evidence>
<evidence type="ECO:0000313" key="9">
    <source>
        <dbReference type="EMBL" id="KAJ5574982.1"/>
    </source>
</evidence>